<dbReference type="PANTHER" id="PTHR46796:SF13">
    <property type="entry name" value="HTH-TYPE TRANSCRIPTIONAL ACTIVATOR RHAS"/>
    <property type="match status" value="1"/>
</dbReference>
<dbReference type="Proteomes" id="UP000215509">
    <property type="component" value="Unassembled WGS sequence"/>
</dbReference>
<dbReference type="InterPro" id="IPR020449">
    <property type="entry name" value="Tscrpt_reg_AraC-type_HTH"/>
</dbReference>
<dbReference type="SUPFAM" id="SSF51182">
    <property type="entry name" value="RmlC-like cupins"/>
    <property type="match status" value="1"/>
</dbReference>
<dbReference type="InterPro" id="IPR014710">
    <property type="entry name" value="RmlC-like_jellyroll"/>
</dbReference>
<dbReference type="InterPro" id="IPR050204">
    <property type="entry name" value="AraC_XylS_family_regulators"/>
</dbReference>
<dbReference type="InterPro" id="IPR002491">
    <property type="entry name" value="ABC_transptr_periplasmic_BD"/>
</dbReference>
<dbReference type="SUPFAM" id="SSF53807">
    <property type="entry name" value="Helical backbone' metal receptor"/>
    <property type="match status" value="1"/>
</dbReference>
<dbReference type="InterPro" id="IPR018062">
    <property type="entry name" value="HTH_AraC-typ_CS"/>
</dbReference>
<dbReference type="EMBL" id="NMQW01000025">
    <property type="protein sequence ID" value="OXM84832.1"/>
    <property type="molecule type" value="Genomic_DNA"/>
</dbReference>
<evidence type="ECO:0000256" key="3">
    <source>
        <dbReference type="ARBA" id="ARBA00023163"/>
    </source>
</evidence>
<dbReference type="SMART" id="SM00342">
    <property type="entry name" value="HTH_ARAC"/>
    <property type="match status" value="1"/>
</dbReference>
<organism evidence="5 6">
    <name type="scientific">Paenibacillus rigui</name>
    <dbReference type="NCBI Taxonomy" id="554312"/>
    <lineage>
        <taxon>Bacteria</taxon>
        <taxon>Bacillati</taxon>
        <taxon>Bacillota</taxon>
        <taxon>Bacilli</taxon>
        <taxon>Bacillales</taxon>
        <taxon>Paenibacillaceae</taxon>
        <taxon>Paenibacillus</taxon>
    </lineage>
</organism>
<dbReference type="Gene3D" id="1.10.10.60">
    <property type="entry name" value="Homeodomain-like"/>
    <property type="match status" value="2"/>
</dbReference>
<dbReference type="PROSITE" id="PS00041">
    <property type="entry name" value="HTH_ARAC_FAMILY_1"/>
    <property type="match status" value="1"/>
</dbReference>
<dbReference type="Gene3D" id="3.40.50.1980">
    <property type="entry name" value="Nitrogenase molybdenum iron protein domain"/>
    <property type="match status" value="2"/>
</dbReference>
<sequence>MHPVQPLRELTLQYIDTCEYKVPQHRSHETMTEEYEAFGFVLKGAVQVTLTAGQQQRTAKISFGDVFFLPSSSLCTIRNKEKQPAQVILIRFLTSMRPAGAGTASLFGAFLPQKDLKLHRFRMPRIYSWIQDLWNEGLQQQEPSQYFQVQSYLYAIAAECMSAAGKPSVTDDHLIDYVHQVKQQMVEHCGAPMDVEEMARLSGASYTRFYQVFKKHTGHSPLQYMTVARMNKALRLLANGPSSVTEVAHAVGYPDELYFSRLFKKHMGLSPTEYAACAKTRVANLCPVFGGDFKVLGLSPVLELQREWYTDSNKDKYYKQIEQCKPDLIFTAPVAEDVYRILSQIAPVVMIQWKGYSWKKRLQQIGSRLGIPTVAERWLAYFQVKVEHARGHLQRHLGEEPFLVVSALKPFYRVYGLQRMKVKDLFYDELRVKPPAAAEQITFWDVDSLADIASLDCGNILILAPASLPDEHCIRMEEEWLQLKRSRRQKHCIFIRHEEPLLYNASFYEGLMDQFVDHFIG</sequence>
<dbReference type="OrthoDB" id="9807321at2"/>
<dbReference type="Pfam" id="PF12833">
    <property type="entry name" value="HTH_18"/>
    <property type="match status" value="1"/>
</dbReference>
<dbReference type="GO" id="GO:0003700">
    <property type="term" value="F:DNA-binding transcription factor activity"/>
    <property type="evidence" value="ECO:0007669"/>
    <property type="project" value="InterPro"/>
</dbReference>
<dbReference type="RefSeq" id="WP_094016281.1">
    <property type="nucleotide sequence ID" value="NZ_NMQW01000025.1"/>
</dbReference>
<evidence type="ECO:0000313" key="5">
    <source>
        <dbReference type="EMBL" id="OXM84832.1"/>
    </source>
</evidence>
<accession>A0A229UN80</accession>
<feature type="domain" description="HTH araC/xylS-type" evidence="4">
    <location>
        <begin position="179"/>
        <end position="277"/>
    </location>
</feature>
<protein>
    <recommendedName>
        <fullName evidence="4">HTH araC/xylS-type domain-containing protein</fullName>
    </recommendedName>
</protein>
<dbReference type="AlphaFoldDB" id="A0A229UN80"/>
<dbReference type="PROSITE" id="PS01124">
    <property type="entry name" value="HTH_ARAC_FAMILY_2"/>
    <property type="match status" value="1"/>
</dbReference>
<dbReference type="GO" id="GO:0043565">
    <property type="term" value="F:sequence-specific DNA binding"/>
    <property type="evidence" value="ECO:0007669"/>
    <property type="project" value="InterPro"/>
</dbReference>
<dbReference type="InterPro" id="IPR009057">
    <property type="entry name" value="Homeodomain-like_sf"/>
</dbReference>
<gene>
    <name evidence="5" type="ORF">CF651_18155</name>
</gene>
<name>A0A229UN80_9BACL</name>
<keyword evidence="2" id="KW-0238">DNA-binding</keyword>
<comment type="caution">
    <text evidence="5">The sequence shown here is derived from an EMBL/GenBank/DDBJ whole genome shotgun (WGS) entry which is preliminary data.</text>
</comment>
<keyword evidence="1" id="KW-0805">Transcription regulation</keyword>
<keyword evidence="3" id="KW-0804">Transcription</keyword>
<dbReference type="Pfam" id="PF01497">
    <property type="entry name" value="Peripla_BP_2"/>
    <property type="match status" value="1"/>
</dbReference>
<dbReference type="SUPFAM" id="SSF46689">
    <property type="entry name" value="Homeodomain-like"/>
    <property type="match status" value="2"/>
</dbReference>
<evidence type="ECO:0000259" key="4">
    <source>
        <dbReference type="PROSITE" id="PS01124"/>
    </source>
</evidence>
<reference evidence="5 6" key="1">
    <citation type="submission" date="2017-07" db="EMBL/GenBank/DDBJ databases">
        <title>Genome sequencing and assembly of Paenibacillus rigui.</title>
        <authorList>
            <person name="Mayilraj S."/>
        </authorList>
    </citation>
    <scope>NUCLEOTIDE SEQUENCE [LARGE SCALE GENOMIC DNA]</scope>
    <source>
        <strain evidence="5 6">JCM 16352</strain>
    </source>
</reference>
<dbReference type="InterPro" id="IPR011051">
    <property type="entry name" value="RmlC_Cupin_sf"/>
</dbReference>
<evidence type="ECO:0000256" key="1">
    <source>
        <dbReference type="ARBA" id="ARBA00023015"/>
    </source>
</evidence>
<evidence type="ECO:0000313" key="6">
    <source>
        <dbReference type="Proteomes" id="UP000215509"/>
    </source>
</evidence>
<dbReference type="InterPro" id="IPR018060">
    <property type="entry name" value="HTH_AraC"/>
</dbReference>
<dbReference type="PRINTS" id="PR00032">
    <property type="entry name" value="HTHARAC"/>
</dbReference>
<proteinExistence type="predicted"/>
<evidence type="ECO:0000256" key="2">
    <source>
        <dbReference type="ARBA" id="ARBA00023125"/>
    </source>
</evidence>
<dbReference type="Gene3D" id="2.60.120.10">
    <property type="entry name" value="Jelly Rolls"/>
    <property type="match status" value="1"/>
</dbReference>
<keyword evidence="6" id="KW-1185">Reference proteome</keyword>
<dbReference type="PANTHER" id="PTHR46796">
    <property type="entry name" value="HTH-TYPE TRANSCRIPTIONAL ACTIVATOR RHAS-RELATED"/>
    <property type="match status" value="1"/>
</dbReference>